<dbReference type="EMBL" id="UGFE01000002">
    <property type="protein sequence ID" value="STM22076.1"/>
    <property type="molecule type" value="Genomic_DNA"/>
</dbReference>
<accession>A0AAX2K6N7</accession>
<protein>
    <submittedName>
        <fullName evidence="1">Uncharacterized protein</fullName>
    </submittedName>
</protein>
<dbReference type="AlphaFoldDB" id="A0AAX2K6N7"/>
<organism evidence="1 2">
    <name type="scientific">Escherichia coli</name>
    <dbReference type="NCBI Taxonomy" id="562"/>
    <lineage>
        <taxon>Bacteria</taxon>
        <taxon>Pseudomonadati</taxon>
        <taxon>Pseudomonadota</taxon>
        <taxon>Gammaproteobacteria</taxon>
        <taxon>Enterobacterales</taxon>
        <taxon>Enterobacteriaceae</taxon>
        <taxon>Escherichia</taxon>
    </lineage>
</organism>
<reference evidence="1 2" key="1">
    <citation type="submission" date="2018-06" db="EMBL/GenBank/DDBJ databases">
        <authorList>
            <consortium name="Pathogen Informatics"/>
            <person name="Doyle S."/>
        </authorList>
    </citation>
    <scope>NUCLEOTIDE SEQUENCE [LARGE SCALE GENOMIC DNA]</scope>
    <source>
        <strain evidence="1 2">NCTC8333</strain>
    </source>
</reference>
<dbReference type="RefSeq" id="WP_000525832.1">
    <property type="nucleotide sequence ID" value="NZ_BDPI01000004.1"/>
</dbReference>
<comment type="caution">
    <text evidence="1">The sequence shown here is derived from an EMBL/GenBank/DDBJ whole genome shotgun (WGS) entry which is preliminary data.</text>
</comment>
<evidence type="ECO:0000313" key="1">
    <source>
        <dbReference type="EMBL" id="STM22076.1"/>
    </source>
</evidence>
<proteinExistence type="predicted"/>
<name>A0AAX2K6N7_ECOLX</name>
<sequence length="129" mass="14989">MGMSLSIAKFEWQGDKLDANYKELSQEVVVTDFVDSIISEKYISFFIVFEGDEKVKYREISKESLYKLSEEIDAKVDNLLNDLEQVSGKSRREETTSKIRSIILINKLIKEFLFHQCADSTYVIKFLIS</sequence>
<evidence type="ECO:0000313" key="2">
    <source>
        <dbReference type="Proteomes" id="UP000254718"/>
    </source>
</evidence>
<gene>
    <name evidence="1" type="ORF">NCTC8333_00937</name>
</gene>
<dbReference type="Proteomes" id="UP000254718">
    <property type="component" value="Unassembled WGS sequence"/>
</dbReference>